<keyword evidence="3" id="KW-0804">Transcription</keyword>
<dbReference type="InterPro" id="IPR036390">
    <property type="entry name" value="WH_DNA-bd_sf"/>
</dbReference>
<protein>
    <submittedName>
        <fullName evidence="5">Helix-turn-helix transcriptional regulator</fullName>
    </submittedName>
</protein>
<dbReference type="PANTHER" id="PTHR33204">
    <property type="entry name" value="TRANSCRIPTIONAL REGULATOR, MARR FAMILY"/>
    <property type="match status" value="1"/>
</dbReference>
<dbReference type="PROSITE" id="PS51118">
    <property type="entry name" value="HTH_HXLR"/>
    <property type="match status" value="1"/>
</dbReference>
<dbReference type="Proteomes" id="UP000306402">
    <property type="component" value="Unassembled WGS sequence"/>
</dbReference>
<comment type="caution">
    <text evidence="5">The sequence shown here is derived from an EMBL/GenBank/DDBJ whole genome shotgun (WGS) entry which is preliminary data.</text>
</comment>
<dbReference type="Pfam" id="PF01638">
    <property type="entry name" value="HxlR"/>
    <property type="match status" value="1"/>
</dbReference>
<evidence type="ECO:0000313" key="6">
    <source>
        <dbReference type="Proteomes" id="UP000306402"/>
    </source>
</evidence>
<evidence type="ECO:0000256" key="2">
    <source>
        <dbReference type="ARBA" id="ARBA00023125"/>
    </source>
</evidence>
<dbReference type="EMBL" id="VCEJ01000002">
    <property type="protein sequence ID" value="TLV02294.1"/>
    <property type="molecule type" value="Genomic_DNA"/>
</dbReference>
<evidence type="ECO:0000256" key="3">
    <source>
        <dbReference type="ARBA" id="ARBA00023163"/>
    </source>
</evidence>
<keyword evidence="6" id="KW-1185">Reference proteome</keyword>
<dbReference type="RefSeq" id="WP_138363503.1">
    <property type="nucleotide sequence ID" value="NZ_VCEJ01000002.1"/>
</dbReference>
<evidence type="ECO:0000259" key="4">
    <source>
        <dbReference type="PROSITE" id="PS51118"/>
    </source>
</evidence>
<dbReference type="Gene3D" id="1.10.10.10">
    <property type="entry name" value="Winged helix-like DNA-binding domain superfamily/Winged helix DNA-binding domain"/>
    <property type="match status" value="1"/>
</dbReference>
<evidence type="ECO:0000313" key="5">
    <source>
        <dbReference type="EMBL" id="TLV02294.1"/>
    </source>
</evidence>
<gene>
    <name evidence="5" type="ORF">FEN17_01235</name>
</gene>
<dbReference type="OrthoDB" id="769662at2"/>
<dbReference type="AlphaFoldDB" id="A0A5R9L169"/>
<feature type="domain" description="HTH hxlR-type" evidence="4">
    <location>
        <begin position="15"/>
        <end position="118"/>
    </location>
</feature>
<keyword evidence="2" id="KW-0238">DNA-binding</keyword>
<reference evidence="5 6" key="1">
    <citation type="submission" date="2019-05" db="EMBL/GenBank/DDBJ databases">
        <authorList>
            <person name="Qu J.-H."/>
        </authorList>
    </citation>
    <scope>NUCLEOTIDE SEQUENCE [LARGE SCALE GENOMIC DNA]</scope>
    <source>
        <strain evidence="5 6">T17</strain>
    </source>
</reference>
<accession>A0A5R9L169</accession>
<proteinExistence type="predicted"/>
<sequence length="134" mass="14968">MRKHQEDSKPTVVECNGKLAAMGDALYAIGGKWKLRVILALSEGNMRFNDLQRSISGISARVLSNELKELEMNGFVKRIVYTDPTVIIEYELTDYSDTLDPVLSSLINWGEMHRAKIRSDARAEAGVTARAVLQ</sequence>
<dbReference type="SUPFAM" id="SSF46785">
    <property type="entry name" value="Winged helix' DNA-binding domain"/>
    <property type="match status" value="1"/>
</dbReference>
<dbReference type="PANTHER" id="PTHR33204:SF29">
    <property type="entry name" value="TRANSCRIPTIONAL REGULATOR"/>
    <property type="match status" value="1"/>
</dbReference>
<dbReference type="GO" id="GO:0003677">
    <property type="term" value="F:DNA binding"/>
    <property type="evidence" value="ECO:0007669"/>
    <property type="project" value="UniProtKB-KW"/>
</dbReference>
<name>A0A5R9L169_9BACT</name>
<organism evidence="5 6">
    <name type="scientific">Dyadobacter luticola</name>
    <dbReference type="NCBI Taxonomy" id="1979387"/>
    <lineage>
        <taxon>Bacteria</taxon>
        <taxon>Pseudomonadati</taxon>
        <taxon>Bacteroidota</taxon>
        <taxon>Cytophagia</taxon>
        <taxon>Cytophagales</taxon>
        <taxon>Spirosomataceae</taxon>
        <taxon>Dyadobacter</taxon>
    </lineage>
</organism>
<dbReference type="InterPro" id="IPR002577">
    <property type="entry name" value="HTH_HxlR"/>
</dbReference>
<dbReference type="InterPro" id="IPR036388">
    <property type="entry name" value="WH-like_DNA-bd_sf"/>
</dbReference>
<keyword evidence="1" id="KW-0805">Transcription regulation</keyword>
<evidence type="ECO:0000256" key="1">
    <source>
        <dbReference type="ARBA" id="ARBA00023015"/>
    </source>
</evidence>